<dbReference type="GO" id="GO:0061512">
    <property type="term" value="P:protein localization to cilium"/>
    <property type="evidence" value="ECO:0007669"/>
    <property type="project" value="TreeGrafter"/>
</dbReference>
<reference evidence="4 5" key="1">
    <citation type="journal article" date="2010" name="Nature">
        <title>The Ectocarpus genome and the independent evolution of multicellularity in brown algae.</title>
        <authorList>
            <person name="Cock J.M."/>
            <person name="Sterck L."/>
            <person name="Rouze P."/>
            <person name="Scornet D."/>
            <person name="Allen A.E."/>
            <person name="Amoutzias G."/>
            <person name="Anthouard V."/>
            <person name="Artiguenave F."/>
            <person name="Aury J.M."/>
            <person name="Badger J.H."/>
            <person name="Beszteri B."/>
            <person name="Billiau K."/>
            <person name="Bonnet E."/>
            <person name="Bothwell J.H."/>
            <person name="Bowler C."/>
            <person name="Boyen C."/>
            <person name="Brownlee C."/>
            <person name="Carrano C.J."/>
            <person name="Charrier B."/>
            <person name="Cho G.Y."/>
            <person name="Coelho S.M."/>
            <person name="Collen J."/>
            <person name="Corre E."/>
            <person name="Da Silva C."/>
            <person name="Delage L."/>
            <person name="Delaroque N."/>
            <person name="Dittami S.M."/>
            <person name="Doulbeau S."/>
            <person name="Elias M."/>
            <person name="Farnham G."/>
            <person name="Gachon C.M."/>
            <person name="Gschloessl B."/>
            <person name="Heesch S."/>
            <person name="Jabbari K."/>
            <person name="Jubin C."/>
            <person name="Kawai H."/>
            <person name="Kimura K."/>
            <person name="Kloareg B."/>
            <person name="Kupper F.C."/>
            <person name="Lang D."/>
            <person name="Le Bail A."/>
            <person name="Leblanc C."/>
            <person name="Lerouge P."/>
            <person name="Lohr M."/>
            <person name="Lopez P.J."/>
            <person name="Martens C."/>
            <person name="Maumus F."/>
            <person name="Michel G."/>
            <person name="Miranda-Saavedra D."/>
            <person name="Morales J."/>
            <person name="Moreau H."/>
            <person name="Motomura T."/>
            <person name="Nagasato C."/>
            <person name="Napoli C.A."/>
            <person name="Nelson D.R."/>
            <person name="Nyvall-Collen P."/>
            <person name="Peters A.F."/>
            <person name="Pommier C."/>
            <person name="Potin P."/>
            <person name="Poulain J."/>
            <person name="Quesneville H."/>
            <person name="Read B."/>
            <person name="Rensing S.A."/>
            <person name="Ritter A."/>
            <person name="Rousvoal S."/>
            <person name="Samanta M."/>
            <person name="Samson G."/>
            <person name="Schroeder D.C."/>
            <person name="Segurens B."/>
            <person name="Strittmatter M."/>
            <person name="Tonon T."/>
            <person name="Tregear J.W."/>
            <person name="Valentin K."/>
            <person name="von Dassow P."/>
            <person name="Yamagishi T."/>
            <person name="Van de Peer Y."/>
            <person name="Wincker P."/>
        </authorList>
    </citation>
    <scope>NUCLEOTIDE SEQUENCE [LARGE SCALE GENOMIC DNA]</scope>
    <source>
        <strain evidence="5">Ec32 / CCAP1310/4</strain>
    </source>
</reference>
<dbReference type="GO" id="GO:0097730">
    <property type="term" value="C:non-motile cilium"/>
    <property type="evidence" value="ECO:0007669"/>
    <property type="project" value="TreeGrafter"/>
</dbReference>
<evidence type="ECO:0000256" key="3">
    <source>
        <dbReference type="ARBA" id="ARBA00023273"/>
    </source>
</evidence>
<dbReference type="GO" id="GO:0036064">
    <property type="term" value="C:ciliary basal body"/>
    <property type="evidence" value="ECO:0007669"/>
    <property type="project" value="TreeGrafter"/>
</dbReference>
<comment type="subcellular location">
    <subcellularLocation>
        <location evidence="1">Cell projection</location>
        <location evidence="1">Cilium</location>
    </subcellularLocation>
</comment>
<dbReference type="PANTHER" id="PTHR31978">
    <property type="entry name" value="INTRAFLAGELLAR TRANSPORT PROTEIN 20 HOMOLOG"/>
    <property type="match status" value="1"/>
</dbReference>
<keyword evidence="5" id="KW-1185">Reference proteome</keyword>
<dbReference type="GO" id="GO:0030990">
    <property type="term" value="C:intraciliary transport particle"/>
    <property type="evidence" value="ECO:0007669"/>
    <property type="project" value="TreeGrafter"/>
</dbReference>
<gene>
    <name evidence="4" type="ORF">Esi_0212_0026</name>
</gene>
<dbReference type="InParanoid" id="D7FRA8"/>
<evidence type="ECO:0008006" key="6">
    <source>
        <dbReference type="Google" id="ProtNLM"/>
    </source>
</evidence>
<dbReference type="GO" id="GO:0097546">
    <property type="term" value="C:ciliary base"/>
    <property type="evidence" value="ECO:0007669"/>
    <property type="project" value="TreeGrafter"/>
</dbReference>
<sequence length="140" mass="16544">MNEDNGVQISFDEECRIRVLDPEQFKHSEMLEEECRGFVDKIREFNASVHTIVEVLHENAARIDKEKLRAIGQRNKVEGELEYRLRQKASLQTMLKEKMLELDRQNLQYQSLLRIESEQLALIERLSNSETLTEQEAPRK</sequence>
<proteinExistence type="predicted"/>
<dbReference type="STRING" id="2880.D7FRA8"/>
<evidence type="ECO:0000256" key="2">
    <source>
        <dbReference type="ARBA" id="ARBA00023054"/>
    </source>
</evidence>
<dbReference type="GO" id="GO:0005737">
    <property type="term" value="C:cytoplasm"/>
    <property type="evidence" value="ECO:0007669"/>
    <property type="project" value="TreeGrafter"/>
</dbReference>
<evidence type="ECO:0000313" key="4">
    <source>
        <dbReference type="EMBL" id="CBJ30699.1"/>
    </source>
</evidence>
<dbReference type="EMBL" id="FN648390">
    <property type="protein sequence ID" value="CBJ30699.1"/>
    <property type="molecule type" value="Genomic_DNA"/>
</dbReference>
<dbReference type="OMA" id="TMAKQRQ"/>
<name>D7FRA8_ECTSI</name>
<keyword evidence="2" id="KW-0175">Coiled coil</keyword>
<dbReference type="GO" id="GO:0060271">
    <property type="term" value="P:cilium assembly"/>
    <property type="evidence" value="ECO:0007669"/>
    <property type="project" value="TreeGrafter"/>
</dbReference>
<organism evidence="4 5">
    <name type="scientific">Ectocarpus siliculosus</name>
    <name type="common">Brown alga</name>
    <name type="synonym">Conferva siliculosa</name>
    <dbReference type="NCBI Taxonomy" id="2880"/>
    <lineage>
        <taxon>Eukaryota</taxon>
        <taxon>Sar</taxon>
        <taxon>Stramenopiles</taxon>
        <taxon>Ochrophyta</taxon>
        <taxon>PX clade</taxon>
        <taxon>Phaeophyceae</taxon>
        <taxon>Ectocarpales</taxon>
        <taxon>Ectocarpaceae</taxon>
        <taxon>Ectocarpus</taxon>
    </lineage>
</organism>
<dbReference type="Pfam" id="PF14931">
    <property type="entry name" value="IFT20"/>
    <property type="match status" value="1"/>
</dbReference>
<dbReference type="eggNOG" id="ENOG502RYYR">
    <property type="taxonomic scope" value="Eukaryota"/>
</dbReference>
<protein>
    <recommendedName>
        <fullName evidence="6">Intraflagellar transport protein 20</fullName>
    </recommendedName>
</protein>
<evidence type="ECO:0000313" key="5">
    <source>
        <dbReference type="Proteomes" id="UP000002630"/>
    </source>
</evidence>
<dbReference type="EMBL" id="FN649752">
    <property type="protein sequence ID" value="CBJ30699.1"/>
    <property type="molecule type" value="Genomic_DNA"/>
</dbReference>
<dbReference type="Proteomes" id="UP000002630">
    <property type="component" value="Linkage Group LG27"/>
</dbReference>
<dbReference type="AlphaFoldDB" id="D7FRA8"/>
<accession>D7FRA8</accession>
<evidence type="ECO:0000256" key="1">
    <source>
        <dbReference type="ARBA" id="ARBA00004138"/>
    </source>
</evidence>
<dbReference type="OrthoDB" id="10254896at2759"/>
<keyword evidence="3" id="KW-0966">Cell projection</keyword>
<dbReference type="InterPro" id="IPR028172">
    <property type="entry name" value="FT20"/>
</dbReference>
<dbReference type="PANTHER" id="PTHR31978:SF1">
    <property type="entry name" value="INTRAFLAGELLAR TRANSPORT PROTEIN 20 HOMOLOG"/>
    <property type="match status" value="1"/>
</dbReference>